<accession>A0ACB6R0U7</accession>
<dbReference type="Proteomes" id="UP000799755">
    <property type="component" value="Unassembled WGS sequence"/>
</dbReference>
<name>A0ACB6R0U7_9PLEO</name>
<comment type="caution">
    <text evidence="1">The sequence shown here is derived from an EMBL/GenBank/DDBJ whole genome shotgun (WGS) entry which is preliminary data.</text>
</comment>
<reference evidence="1" key="1">
    <citation type="journal article" date="2020" name="Stud. Mycol.">
        <title>101 Dothideomycetes genomes: a test case for predicting lifestyles and emergence of pathogens.</title>
        <authorList>
            <person name="Haridas S."/>
            <person name="Albert R."/>
            <person name="Binder M."/>
            <person name="Bloem J."/>
            <person name="Labutti K."/>
            <person name="Salamov A."/>
            <person name="Andreopoulos B."/>
            <person name="Baker S."/>
            <person name="Barry K."/>
            <person name="Bills G."/>
            <person name="Bluhm B."/>
            <person name="Cannon C."/>
            <person name="Castanera R."/>
            <person name="Culley D."/>
            <person name="Daum C."/>
            <person name="Ezra D."/>
            <person name="Gonzalez J."/>
            <person name="Henrissat B."/>
            <person name="Kuo A."/>
            <person name="Liang C."/>
            <person name="Lipzen A."/>
            <person name="Lutzoni F."/>
            <person name="Magnuson J."/>
            <person name="Mondo S."/>
            <person name="Nolan M."/>
            <person name="Ohm R."/>
            <person name="Pangilinan J."/>
            <person name="Park H.-J."/>
            <person name="Ramirez L."/>
            <person name="Alfaro M."/>
            <person name="Sun H."/>
            <person name="Tritt A."/>
            <person name="Yoshinaga Y."/>
            <person name="Zwiers L.-H."/>
            <person name="Turgeon B."/>
            <person name="Goodwin S."/>
            <person name="Spatafora J."/>
            <person name="Crous P."/>
            <person name="Grigoriev I."/>
        </authorList>
    </citation>
    <scope>NUCLEOTIDE SEQUENCE</scope>
    <source>
        <strain evidence="1">ATCC 200398</strain>
    </source>
</reference>
<gene>
    <name evidence="1" type="ORF">BDR25DRAFT_366007</name>
</gene>
<organism evidence="1 2">
    <name type="scientific">Lindgomyces ingoldianus</name>
    <dbReference type="NCBI Taxonomy" id="673940"/>
    <lineage>
        <taxon>Eukaryota</taxon>
        <taxon>Fungi</taxon>
        <taxon>Dikarya</taxon>
        <taxon>Ascomycota</taxon>
        <taxon>Pezizomycotina</taxon>
        <taxon>Dothideomycetes</taxon>
        <taxon>Pleosporomycetidae</taxon>
        <taxon>Pleosporales</taxon>
        <taxon>Lindgomycetaceae</taxon>
        <taxon>Lindgomyces</taxon>
    </lineage>
</organism>
<dbReference type="EMBL" id="MU003501">
    <property type="protein sequence ID" value="KAF2472801.1"/>
    <property type="molecule type" value="Genomic_DNA"/>
</dbReference>
<sequence>MYINSSLRVRIFRVVTSEWGSVSLQAQYQRQDALRNVLSPDTLDALYQDVRLHGALLGLADRLVYMSSSLGDQYDSEGLKTFAKDLTQQLSRLREAKPEKKKRGVLEDLGNMITGGGAKPSGQQGQGGGGALAGLGNALGLGGGNDTGGLGGLLQQGISSLGDSLIGSLGTPALFLGIGLGMGTASGLNLSDMQQNQAIATRVAATFNAQATGINQVAQNLGNGLTAQLTPSLSNVTSGTQIGMAAFSLAQGIGQGSASGLKLTTTQFQPSNGTDIMAIAGNLGLGVSQPIASSIDLQKLFNQAGANGGQLAAQLPQIAAAAGQGLGEGASAGLGLSKSQPNPKAKRQSDPNQINIPQTVGDFSRGLSQSFIQSSNLTQVLNSIAPGASNGFGNVDILGMIIPIASGAGKGIGEGAAIGLGLQQDPGLGVMPANSSMNQSTEMIVEQFSKGLVSSFLANGTATKALANLTSSANGLTNNLQASKVAEGLARGLIEGGVNAVSMVGGIQNVLSGNFSLEQAMNMPSMGSTNFNDSVGGAAVAFGRGLAGEGTLLISNLITNSTKPSPKKRSVEIREVGVVPYHSLNRRADSESLAISSNMLSSLAQAGTNAITCQGFGGIAAIGLGLINSGTLKINLKNPVPLDNRTLDALPKEPIVITSEGNRFEIKIQNSQVKINEMALVPFAVVTALHIALSTFAFFYALPVYLAFGAILRLSVLINHPFNETNNRKWRKRILLGLFLPTSVSGLIFGIVGMGKAMHFQTAHGIFGLLTFLLIPPTAILSIRRLNTTIPLPSSSFAFKSLLMTLKSPARIHVIPTILVQFLLQFSTLAWILGFSELRSISLCVVDAILTAPVVVGAAMALLFAQVGAMSLVGLRVWFEQRIARSPSPSPSPSTVLESRSGSGNVSAMDGSIKRSSTFQTFAYRSSGAAATRPQHLTRNTEELSGREDSKIGWPSNVRKFGDATPDERSMSDPFHDPVQNPFSPTRRVYDEKLGFEREIPVDERDRGGELEKYVAYQPRRSEEWDDRRERERNSGLYPGYAQPRKSGEEERDSGSFSRYQSFSRPRPSASGEEIRIGYPSMYRREDLGR</sequence>
<evidence type="ECO:0000313" key="1">
    <source>
        <dbReference type="EMBL" id="KAF2472801.1"/>
    </source>
</evidence>
<protein>
    <submittedName>
        <fullName evidence="1">Uncharacterized protein</fullName>
    </submittedName>
</protein>
<keyword evidence="2" id="KW-1185">Reference proteome</keyword>
<evidence type="ECO:0000313" key="2">
    <source>
        <dbReference type="Proteomes" id="UP000799755"/>
    </source>
</evidence>
<proteinExistence type="predicted"/>